<protein>
    <submittedName>
        <fullName evidence="1">Uncharacterized protein</fullName>
    </submittedName>
</protein>
<gene>
    <name evidence="1" type="ORF">GCM10007890_41460</name>
</gene>
<organism evidence="1 2">
    <name type="scientific">Methylobacterium tardum</name>
    <dbReference type="NCBI Taxonomy" id="374432"/>
    <lineage>
        <taxon>Bacteria</taxon>
        <taxon>Pseudomonadati</taxon>
        <taxon>Pseudomonadota</taxon>
        <taxon>Alphaproteobacteria</taxon>
        <taxon>Hyphomicrobiales</taxon>
        <taxon>Methylobacteriaceae</taxon>
        <taxon>Methylobacterium</taxon>
    </lineage>
</organism>
<proteinExistence type="predicted"/>
<keyword evidence="2" id="KW-1185">Reference proteome</keyword>
<evidence type="ECO:0000313" key="1">
    <source>
        <dbReference type="EMBL" id="GLS72133.1"/>
    </source>
</evidence>
<sequence length="82" mass="8815">MAGARSRNRPLRTGREPTRARLGPRAAGLYFRWLVGFGVADVSGDTAGFTGVTFDHVAAIATMAASSAMKIPMRTRRFMTGL</sequence>
<reference evidence="2" key="1">
    <citation type="journal article" date="2019" name="Int. J. Syst. Evol. Microbiol.">
        <title>The Global Catalogue of Microorganisms (GCM) 10K type strain sequencing project: providing services to taxonomists for standard genome sequencing and annotation.</title>
        <authorList>
            <consortium name="The Broad Institute Genomics Platform"/>
            <consortium name="The Broad Institute Genome Sequencing Center for Infectious Disease"/>
            <person name="Wu L."/>
            <person name="Ma J."/>
        </authorList>
    </citation>
    <scope>NUCLEOTIDE SEQUENCE [LARGE SCALE GENOMIC DNA]</scope>
    <source>
        <strain evidence="2">NBRC 103632</strain>
    </source>
</reference>
<comment type="caution">
    <text evidence="1">The sequence shown here is derived from an EMBL/GenBank/DDBJ whole genome shotgun (WGS) entry which is preliminary data.</text>
</comment>
<dbReference type="Proteomes" id="UP001157440">
    <property type="component" value="Unassembled WGS sequence"/>
</dbReference>
<name>A0AA37WVB8_9HYPH</name>
<dbReference type="AlphaFoldDB" id="A0AA37WVB8"/>
<evidence type="ECO:0000313" key="2">
    <source>
        <dbReference type="Proteomes" id="UP001157440"/>
    </source>
</evidence>
<dbReference type="EMBL" id="BSPL01000020">
    <property type="protein sequence ID" value="GLS72133.1"/>
    <property type="molecule type" value="Genomic_DNA"/>
</dbReference>
<accession>A0AA37WVB8</accession>